<dbReference type="RefSeq" id="WP_311671261.1">
    <property type="nucleotide sequence ID" value="NZ_JAVREQ010000001.1"/>
</dbReference>
<protein>
    <submittedName>
        <fullName evidence="1">Uncharacterized protein</fullName>
    </submittedName>
</protein>
<comment type="caution">
    <text evidence="1">The sequence shown here is derived from an EMBL/GenBank/DDBJ whole genome shotgun (WGS) entry which is preliminary data.</text>
</comment>
<evidence type="ECO:0000313" key="1">
    <source>
        <dbReference type="EMBL" id="MDT0377256.1"/>
    </source>
</evidence>
<dbReference type="Proteomes" id="UP001183414">
    <property type="component" value="Unassembled WGS sequence"/>
</dbReference>
<gene>
    <name evidence="1" type="ORF">RM572_00505</name>
</gene>
<name>A0ABU2NKX5_9ACTN</name>
<organism evidence="1 2">
    <name type="scientific">Streptomyces hazeniae</name>
    <dbReference type="NCBI Taxonomy" id="3075538"/>
    <lineage>
        <taxon>Bacteria</taxon>
        <taxon>Bacillati</taxon>
        <taxon>Actinomycetota</taxon>
        <taxon>Actinomycetes</taxon>
        <taxon>Kitasatosporales</taxon>
        <taxon>Streptomycetaceae</taxon>
        <taxon>Streptomyces</taxon>
    </lineage>
</organism>
<dbReference type="EMBL" id="JAVREQ010000001">
    <property type="protein sequence ID" value="MDT0377256.1"/>
    <property type="molecule type" value="Genomic_DNA"/>
</dbReference>
<reference evidence="2" key="1">
    <citation type="submission" date="2023-07" db="EMBL/GenBank/DDBJ databases">
        <title>30 novel species of actinomycetes from the DSMZ collection.</title>
        <authorList>
            <person name="Nouioui I."/>
        </authorList>
    </citation>
    <scope>NUCLEOTIDE SEQUENCE [LARGE SCALE GENOMIC DNA]</scope>
    <source>
        <strain evidence="2">DSM 42041</strain>
    </source>
</reference>
<keyword evidence="2" id="KW-1185">Reference proteome</keyword>
<evidence type="ECO:0000313" key="2">
    <source>
        <dbReference type="Proteomes" id="UP001183414"/>
    </source>
</evidence>
<proteinExistence type="predicted"/>
<sequence length="88" mass="9851">MSSTLAQVFATIDRSYEPGSVQRLVFTNNGGRSRLDPMPVHGTKIRLAPTINRRIEADLIEDAHAHAKATYGARRNWPVRLVLDRPEA</sequence>
<accession>A0ABU2NKX5</accession>